<proteinExistence type="predicted"/>
<evidence type="ECO:0000313" key="1">
    <source>
        <dbReference type="EMBL" id="MBR7554903.1"/>
    </source>
</evidence>
<reference evidence="1 2" key="1">
    <citation type="submission" date="2021-04" db="EMBL/GenBank/DDBJ databases">
        <title>Allobacillus sp. nov. SKP8-2 isolated from shrimp paste.</title>
        <authorList>
            <person name="Tanasupawat S."/>
            <person name="Yiamsombat S."/>
            <person name="Kanchanasin P."/>
            <person name="Kuncharoen N."/>
        </authorList>
    </citation>
    <scope>NUCLEOTIDE SEQUENCE [LARGE SCALE GENOMIC DNA]</scope>
    <source>
        <strain evidence="1 2">SKP8-2</strain>
    </source>
</reference>
<protein>
    <submittedName>
        <fullName evidence="1">Uncharacterized protein</fullName>
    </submittedName>
</protein>
<dbReference type="RefSeq" id="WP_186279663.1">
    <property type="nucleotide sequence ID" value="NZ_JAGSIE010000044.1"/>
</dbReference>
<name>A0A941HTZ6_9BACI</name>
<comment type="caution">
    <text evidence="1">The sequence shown here is derived from an EMBL/GenBank/DDBJ whole genome shotgun (WGS) entry which is preliminary data.</text>
</comment>
<dbReference type="Proteomes" id="UP000675431">
    <property type="component" value="Unassembled WGS sequence"/>
</dbReference>
<accession>A0A941HTZ6</accession>
<dbReference type="AlphaFoldDB" id="A0A941HTZ6"/>
<gene>
    <name evidence="1" type="ORF">KC820_12280</name>
</gene>
<evidence type="ECO:0000313" key="2">
    <source>
        <dbReference type="Proteomes" id="UP000675431"/>
    </source>
</evidence>
<sequence>MNIRYATAEDQEFINQLCQLSYTKQDQWIGYPRVSDLSELLAEYIDSSGYVKCQPLC</sequence>
<organism evidence="1 2">
    <name type="scientific">Allobacillus saliphilus</name>
    <dbReference type="NCBI Taxonomy" id="2912308"/>
    <lineage>
        <taxon>Bacteria</taxon>
        <taxon>Bacillati</taxon>
        <taxon>Bacillota</taxon>
        <taxon>Bacilli</taxon>
        <taxon>Bacillales</taxon>
        <taxon>Bacillaceae</taxon>
        <taxon>Allobacillus</taxon>
    </lineage>
</organism>
<dbReference type="EMBL" id="JAGSIE010000044">
    <property type="protein sequence ID" value="MBR7554903.1"/>
    <property type="molecule type" value="Genomic_DNA"/>
</dbReference>
<keyword evidence="2" id="KW-1185">Reference proteome</keyword>